<name>A0A840NXH4_9ACTN</name>
<gene>
    <name evidence="1" type="ORF">HNP84_003280</name>
</gene>
<accession>A0A840NXH4</accession>
<keyword evidence="2" id="KW-1185">Reference proteome</keyword>
<evidence type="ECO:0000313" key="1">
    <source>
        <dbReference type="EMBL" id="MBB5133554.1"/>
    </source>
</evidence>
<dbReference type="InterPro" id="IPR012341">
    <property type="entry name" value="6hp_glycosidase-like_sf"/>
</dbReference>
<evidence type="ECO:0000313" key="2">
    <source>
        <dbReference type="Proteomes" id="UP000578449"/>
    </source>
</evidence>
<reference evidence="1 2" key="1">
    <citation type="submission" date="2020-08" db="EMBL/GenBank/DDBJ databases">
        <title>Genomic Encyclopedia of Type Strains, Phase IV (KMG-IV): sequencing the most valuable type-strain genomes for metagenomic binning, comparative biology and taxonomic classification.</title>
        <authorList>
            <person name="Goeker M."/>
        </authorList>
    </citation>
    <scope>NUCLEOTIDE SEQUENCE [LARGE SCALE GENOMIC DNA]</scope>
    <source>
        <strain evidence="1 2">DSM 45615</strain>
    </source>
</reference>
<protein>
    <submittedName>
        <fullName evidence="1">Uncharacterized protein</fullName>
    </submittedName>
</protein>
<dbReference type="SUPFAM" id="SSF48208">
    <property type="entry name" value="Six-hairpin glycosidases"/>
    <property type="match status" value="1"/>
</dbReference>
<dbReference type="EMBL" id="JACHGN010000006">
    <property type="protein sequence ID" value="MBB5133554.1"/>
    <property type="molecule type" value="Genomic_DNA"/>
</dbReference>
<dbReference type="Proteomes" id="UP000578449">
    <property type="component" value="Unassembled WGS sequence"/>
</dbReference>
<dbReference type="RefSeq" id="WP_185050505.1">
    <property type="nucleotide sequence ID" value="NZ_BAABIX010000001.1"/>
</dbReference>
<comment type="caution">
    <text evidence="1">The sequence shown here is derived from an EMBL/GenBank/DDBJ whole genome shotgun (WGS) entry which is preliminary data.</text>
</comment>
<dbReference type="GO" id="GO:0005975">
    <property type="term" value="P:carbohydrate metabolic process"/>
    <property type="evidence" value="ECO:0007669"/>
    <property type="project" value="InterPro"/>
</dbReference>
<proteinExistence type="predicted"/>
<organism evidence="1 2">
    <name type="scientific">Thermocatellispora tengchongensis</name>
    <dbReference type="NCBI Taxonomy" id="1073253"/>
    <lineage>
        <taxon>Bacteria</taxon>
        <taxon>Bacillati</taxon>
        <taxon>Actinomycetota</taxon>
        <taxon>Actinomycetes</taxon>
        <taxon>Streptosporangiales</taxon>
        <taxon>Streptosporangiaceae</taxon>
        <taxon>Thermocatellispora</taxon>
    </lineage>
</organism>
<sequence length="834" mass="91163">MPSRRPPRRRLAAGVIGAAIGASLLVSPVRADAPPPPLGGEQTWPNLSDAYVEGVREALRSGTDLWGEHLIAKPEGPTFDNIKDYLVPVATGGVATGAPDTGANGISDTGYHYLPLTLPPGDTAETQSPAEPTANHYALHTADGSGITADWHTPCEAAPWTKDYSEAYKARCGNFWQAQFFVGPDGGERYGSDLGRLAGHRLHEGYLPILRTDYRDAAGVAYTQESFAARVRETGSLVSFVKITATGTASARATRLRVHVRDPKNPSLTLDGSKVGTDDAVYLLADGRPALAGTDLTYDLDLSKGPRSVTLAVLNNPAEVRGNGASVLSPGRYRAAREEVARYWRGKLAGGARISIPEEYATHALRNLLIQNLTMGWRYSIGNFYEQQYVPEMVDTVATLGEFGFTEDYRRNLQTLLELTKEGGPAYPVMYRNWEQGAKLLATARYFRLTGDREFVTRNLDRLRGYLDDYVRQAAADPNGILEKQRCCEDNWNAGYWTHAQIVSWWGWRDMVEVFRRLGRDDLVSAYAGPYETFTAKLRAAVDASATELPDGSLFVPRQLLNGDRPYQSITESRDSSYWNLLAYYGFASGFFTEEENAKLLKYVHTRGGTFLGMIRFNYTGQAIGDCNPNGLAGYEGTGVDQVYGYQYARFLAANDQADRQVLSFYGQLAHGFTRGTFTIGEGANLDPCPGKFHRGTWLSPLSANNASYLKNLREMLVHEEGDELGRPTGLRLASATPRGWLADGERVAVSGLPTVYGEVSYTLTSRLSRGAVTADVRLPSAARDAAVKLRLRVPAGHTLAGAEADGRPLPVSGDTIDLSGRHGHTVVTARFTR</sequence>
<dbReference type="AlphaFoldDB" id="A0A840NXH4"/>
<dbReference type="InterPro" id="IPR008928">
    <property type="entry name" value="6-hairpin_glycosidase_sf"/>
</dbReference>
<dbReference type="Gene3D" id="1.50.10.10">
    <property type="match status" value="1"/>
</dbReference>